<reference evidence="1 2" key="1">
    <citation type="submission" date="2014-10" db="EMBL/GenBank/DDBJ databases">
        <title>Draft genome of the hookworm Ancylostoma caninum.</title>
        <authorList>
            <person name="Mitreva M."/>
        </authorList>
    </citation>
    <scope>NUCLEOTIDE SEQUENCE [LARGE SCALE GENOMIC DNA]</scope>
    <source>
        <strain evidence="1 2">Baltimore</strain>
    </source>
</reference>
<dbReference type="Proteomes" id="UP000252519">
    <property type="component" value="Unassembled WGS sequence"/>
</dbReference>
<organism evidence="1 2">
    <name type="scientific">Ancylostoma caninum</name>
    <name type="common">Dog hookworm</name>
    <dbReference type="NCBI Taxonomy" id="29170"/>
    <lineage>
        <taxon>Eukaryota</taxon>
        <taxon>Metazoa</taxon>
        <taxon>Ecdysozoa</taxon>
        <taxon>Nematoda</taxon>
        <taxon>Chromadorea</taxon>
        <taxon>Rhabditida</taxon>
        <taxon>Rhabditina</taxon>
        <taxon>Rhabditomorpha</taxon>
        <taxon>Strongyloidea</taxon>
        <taxon>Ancylostomatidae</taxon>
        <taxon>Ancylostomatinae</taxon>
        <taxon>Ancylostoma</taxon>
    </lineage>
</organism>
<dbReference type="AlphaFoldDB" id="A0A368FTY4"/>
<dbReference type="EMBL" id="JOJR01000805">
    <property type="protein sequence ID" value="RCN34260.1"/>
    <property type="molecule type" value="Genomic_DNA"/>
</dbReference>
<keyword evidence="2" id="KW-1185">Reference proteome</keyword>
<name>A0A368FTY4_ANCCA</name>
<proteinExistence type="predicted"/>
<gene>
    <name evidence="1" type="ORF">ANCCAN_19899</name>
</gene>
<sequence>MDYDLINYKLEYQNIYERWYAVYYYLPNPLKITARTTAGGAVYECPVRLQVGKEYVVGHNGYFRFVLPFDSLKEQDRKLLEHKL</sequence>
<dbReference type="Gene3D" id="2.40.50.780">
    <property type="match status" value="1"/>
</dbReference>
<evidence type="ECO:0000313" key="1">
    <source>
        <dbReference type="EMBL" id="RCN34260.1"/>
    </source>
</evidence>
<dbReference type="OrthoDB" id="10439682at2759"/>
<accession>A0A368FTY4</accession>
<comment type="caution">
    <text evidence="1">The sequence shown here is derived from an EMBL/GenBank/DDBJ whole genome shotgun (WGS) entry which is preliminary data.</text>
</comment>
<evidence type="ECO:0000313" key="2">
    <source>
        <dbReference type="Proteomes" id="UP000252519"/>
    </source>
</evidence>
<protein>
    <submittedName>
        <fullName evidence="1">Uncharacterized protein</fullName>
    </submittedName>
</protein>